<reference evidence="2 3" key="1">
    <citation type="submission" date="2018-11" db="EMBL/GenBank/DDBJ databases">
        <title>Genome sequencing and assembly of Clostridium tagluense strain A121.</title>
        <authorList>
            <person name="Murakami T."/>
            <person name="Segawa T."/>
            <person name="Shcherbakova V.A."/>
            <person name="Mori H."/>
            <person name="Yoshimura Y."/>
        </authorList>
    </citation>
    <scope>NUCLEOTIDE SEQUENCE [LARGE SCALE GENOMIC DNA]</scope>
    <source>
        <strain evidence="2 3">A121</strain>
    </source>
</reference>
<comment type="caution">
    <text evidence="2">The sequence shown here is derived from an EMBL/GenBank/DDBJ whole genome shotgun (WGS) entry which is preliminary data.</text>
</comment>
<dbReference type="RefSeq" id="WP_125005523.1">
    <property type="nucleotide sequence ID" value="NZ_BHYK01000038.1"/>
</dbReference>
<keyword evidence="3" id="KW-1185">Reference proteome</keyword>
<dbReference type="InterPro" id="IPR048911">
    <property type="entry name" value="Bflower"/>
</dbReference>
<dbReference type="Proteomes" id="UP000287872">
    <property type="component" value="Unassembled WGS sequence"/>
</dbReference>
<dbReference type="EMBL" id="BHYK01000038">
    <property type="protein sequence ID" value="GCD12661.1"/>
    <property type="molecule type" value="Genomic_DNA"/>
</dbReference>
<evidence type="ECO:0000313" key="3">
    <source>
        <dbReference type="Proteomes" id="UP000287872"/>
    </source>
</evidence>
<feature type="domain" description="4-fold beta flower" evidence="1">
    <location>
        <begin position="6"/>
        <end position="124"/>
    </location>
</feature>
<sequence>MRIIMEPLYDKRANFVGWLLEYSNVFDKDLKWVAYVYNNYVWATKSRIWIGGLRGTNLLDREGRIVAWSTSGPVVGGIGFTKAPLDIGPQIMPVAPIIPGIPLNPGYAPEPAGEWSKLTFTQWLNQR</sequence>
<gene>
    <name evidence="2" type="ORF">Ctaglu_42840</name>
</gene>
<evidence type="ECO:0000313" key="2">
    <source>
        <dbReference type="EMBL" id="GCD12661.1"/>
    </source>
</evidence>
<proteinExistence type="predicted"/>
<dbReference type="OrthoDB" id="1907432at2"/>
<organism evidence="2 3">
    <name type="scientific">Clostridium tagluense</name>
    <dbReference type="NCBI Taxonomy" id="360422"/>
    <lineage>
        <taxon>Bacteria</taxon>
        <taxon>Bacillati</taxon>
        <taxon>Bacillota</taxon>
        <taxon>Clostridia</taxon>
        <taxon>Eubacteriales</taxon>
        <taxon>Clostridiaceae</taxon>
        <taxon>Clostridium</taxon>
    </lineage>
</organism>
<dbReference type="AlphaFoldDB" id="A0A401UT28"/>
<protein>
    <recommendedName>
        <fullName evidence="1">4-fold beta flower domain-containing protein</fullName>
    </recommendedName>
</protein>
<evidence type="ECO:0000259" key="1">
    <source>
        <dbReference type="Pfam" id="PF21784"/>
    </source>
</evidence>
<name>A0A401UT28_9CLOT</name>
<dbReference type="Pfam" id="PF21784">
    <property type="entry name" value="Bflower"/>
    <property type="match status" value="1"/>
</dbReference>
<accession>A0A401UT28</accession>